<dbReference type="Pfam" id="PF06081">
    <property type="entry name" value="ArAE_1"/>
    <property type="match status" value="1"/>
</dbReference>
<organism evidence="7 8">
    <name type="scientific">Nocardioides koreensis</name>
    <dbReference type="NCBI Taxonomy" id="433651"/>
    <lineage>
        <taxon>Bacteria</taxon>
        <taxon>Bacillati</taxon>
        <taxon>Actinomycetota</taxon>
        <taxon>Actinomycetes</taxon>
        <taxon>Propionibacteriales</taxon>
        <taxon>Nocardioidaceae</taxon>
        <taxon>Nocardioides</taxon>
    </lineage>
</organism>
<sequence>MREDLRARVRERWDDPVFWSAVVQVAKTVAAAVIAWMIATRVWHLPLSFLAPWAALLVVHSTVYRTFSEGARQVGGAVLGVLVAWAAGNLFGLGPTSVAVALLVGFAAGALPWLSGQGTAVAATAVVVLTTGFATDDTMLVHRLSDTAIGIATGLLVNLVVWPPLRARTAIAAMNALDDRIGELLGDIGDGLAAGCTREDVRGWIDRTRGLDQDVDQAWALVRQARESARMNPRRSAQALRNPQEWLLLLRRLEQAVAETRSMAETIDHGMDESGDWRSVFREAYVVLLRDAGRAITSADPVSILAVRDRLNDLVDRLGSEQPAPRLWPVYGALIINLRNIVDSMDEVAKANPLSQPPLPFARTGL</sequence>
<accession>A0ABN2ZYB6</accession>
<evidence type="ECO:0000313" key="8">
    <source>
        <dbReference type="Proteomes" id="UP001501771"/>
    </source>
</evidence>
<feature type="transmembrane region" description="Helical" evidence="6">
    <location>
        <begin position="147"/>
        <end position="165"/>
    </location>
</feature>
<dbReference type="EMBL" id="BAAAQR010000009">
    <property type="protein sequence ID" value="GAA2150080.1"/>
    <property type="molecule type" value="Genomic_DNA"/>
</dbReference>
<evidence type="ECO:0000256" key="5">
    <source>
        <dbReference type="ARBA" id="ARBA00023136"/>
    </source>
</evidence>
<evidence type="ECO:0000256" key="6">
    <source>
        <dbReference type="SAM" id="Phobius"/>
    </source>
</evidence>
<protein>
    <submittedName>
        <fullName evidence="7">Aromatic acid exporter family protein</fullName>
    </submittedName>
</protein>
<evidence type="ECO:0000256" key="2">
    <source>
        <dbReference type="ARBA" id="ARBA00022475"/>
    </source>
</evidence>
<name>A0ABN2ZYB6_9ACTN</name>
<proteinExistence type="predicted"/>
<comment type="caution">
    <text evidence="7">The sequence shown here is derived from an EMBL/GenBank/DDBJ whole genome shotgun (WGS) entry which is preliminary data.</text>
</comment>
<evidence type="ECO:0000313" key="7">
    <source>
        <dbReference type="EMBL" id="GAA2150080.1"/>
    </source>
</evidence>
<feature type="transmembrane region" description="Helical" evidence="6">
    <location>
        <begin position="76"/>
        <end position="108"/>
    </location>
</feature>
<evidence type="ECO:0000256" key="3">
    <source>
        <dbReference type="ARBA" id="ARBA00022692"/>
    </source>
</evidence>
<keyword evidence="8" id="KW-1185">Reference proteome</keyword>
<feature type="transmembrane region" description="Helical" evidence="6">
    <location>
        <begin position="45"/>
        <end position="64"/>
    </location>
</feature>
<gene>
    <name evidence="7" type="ORF">GCM10009844_30590</name>
</gene>
<keyword evidence="3 6" id="KW-0812">Transmembrane</keyword>
<comment type="subcellular location">
    <subcellularLocation>
        <location evidence="1">Cell membrane</location>
        <topology evidence="1">Multi-pass membrane protein</topology>
    </subcellularLocation>
</comment>
<keyword evidence="4 6" id="KW-1133">Transmembrane helix</keyword>
<evidence type="ECO:0000256" key="4">
    <source>
        <dbReference type="ARBA" id="ARBA00022989"/>
    </source>
</evidence>
<evidence type="ECO:0000256" key="1">
    <source>
        <dbReference type="ARBA" id="ARBA00004651"/>
    </source>
</evidence>
<dbReference type="Proteomes" id="UP001501771">
    <property type="component" value="Unassembled WGS sequence"/>
</dbReference>
<dbReference type="RefSeq" id="WP_344153964.1">
    <property type="nucleotide sequence ID" value="NZ_BAAAQR010000009.1"/>
</dbReference>
<dbReference type="InterPro" id="IPR010343">
    <property type="entry name" value="ArAE_1"/>
</dbReference>
<reference evidence="7 8" key="1">
    <citation type="journal article" date="2019" name="Int. J. Syst. Evol. Microbiol.">
        <title>The Global Catalogue of Microorganisms (GCM) 10K type strain sequencing project: providing services to taxonomists for standard genome sequencing and annotation.</title>
        <authorList>
            <consortium name="The Broad Institute Genomics Platform"/>
            <consortium name="The Broad Institute Genome Sequencing Center for Infectious Disease"/>
            <person name="Wu L."/>
            <person name="Ma J."/>
        </authorList>
    </citation>
    <scope>NUCLEOTIDE SEQUENCE [LARGE SCALE GENOMIC DNA]</scope>
    <source>
        <strain evidence="7 8">JCM 16022</strain>
    </source>
</reference>
<keyword evidence="2" id="KW-1003">Cell membrane</keyword>
<feature type="transmembrane region" description="Helical" evidence="6">
    <location>
        <begin position="21"/>
        <end position="39"/>
    </location>
</feature>
<keyword evidence="5 6" id="KW-0472">Membrane</keyword>
<feature type="transmembrane region" description="Helical" evidence="6">
    <location>
        <begin position="114"/>
        <end position="135"/>
    </location>
</feature>